<evidence type="ECO:0000313" key="3">
    <source>
        <dbReference type="Proteomes" id="UP000324159"/>
    </source>
</evidence>
<feature type="domain" description="Glycosyl transferase family 25" evidence="1">
    <location>
        <begin position="7"/>
        <end position="184"/>
    </location>
</feature>
<dbReference type="RefSeq" id="WP_148894241.1">
    <property type="nucleotide sequence ID" value="NZ_VNIB01000001.1"/>
</dbReference>
<name>A0A5D3WNA2_9BACT</name>
<reference evidence="2 3" key="1">
    <citation type="submission" date="2019-07" db="EMBL/GenBank/DDBJ databases">
        <title>Genomic Encyclopedia of Type Strains, Phase IV (KMG-IV): sequencing the most valuable type-strain genomes for metagenomic binning, comparative biology and taxonomic classification.</title>
        <authorList>
            <person name="Goeker M."/>
        </authorList>
    </citation>
    <scope>NUCLEOTIDE SEQUENCE [LARGE SCALE GENOMIC DNA]</scope>
    <source>
        <strain evidence="2 3">SS015</strain>
    </source>
</reference>
<evidence type="ECO:0000259" key="1">
    <source>
        <dbReference type="Pfam" id="PF01755"/>
    </source>
</evidence>
<dbReference type="AlphaFoldDB" id="A0A5D3WNA2"/>
<dbReference type="GO" id="GO:0016740">
    <property type="term" value="F:transferase activity"/>
    <property type="evidence" value="ECO:0007669"/>
    <property type="project" value="UniProtKB-KW"/>
</dbReference>
<dbReference type="Pfam" id="PF01755">
    <property type="entry name" value="Glyco_transf_25"/>
    <property type="match status" value="1"/>
</dbReference>
<accession>A0A5D3WNA2</accession>
<sequence length="273" mass="31349">MTDNGCPIFIITLEDATSRQESIRRRLTELGLSFQFIPGVDGRKLDLLAHPAYEPVKRRLFYGRDLSNGEFGCVLGHRNVYRHMIEHRIECAVVLEDDSILTDELPAVLAALRHERDCWDLVRFLGRQKNYRSTRTIRPLPGTSAMLSRQLGIPGGAYGYMLNLRAAERLEKLMQKNWLAVDTLHGAVWLTGLRTFSVTPSPVLPNDQAPSCIDTLDDNLRWDKTVRLEGTMRLLYPLTRGLWKFYLNCCTQYVRFSTLAKDRKLARQARPQD</sequence>
<dbReference type="InterPro" id="IPR002654">
    <property type="entry name" value="Glyco_trans_25"/>
</dbReference>
<proteinExistence type="predicted"/>
<organism evidence="2 3">
    <name type="scientific">Geothermobacter ehrlichii</name>
    <dbReference type="NCBI Taxonomy" id="213224"/>
    <lineage>
        <taxon>Bacteria</taxon>
        <taxon>Pseudomonadati</taxon>
        <taxon>Thermodesulfobacteriota</taxon>
        <taxon>Desulfuromonadia</taxon>
        <taxon>Desulfuromonadales</taxon>
        <taxon>Geothermobacteraceae</taxon>
        <taxon>Geothermobacter</taxon>
    </lineage>
</organism>
<gene>
    <name evidence="2" type="ORF">EDC39_101212</name>
</gene>
<dbReference type="OrthoDB" id="1100027at2"/>
<comment type="caution">
    <text evidence="2">The sequence shown here is derived from an EMBL/GenBank/DDBJ whole genome shotgun (WGS) entry which is preliminary data.</text>
</comment>
<protein>
    <submittedName>
        <fullName evidence="2">GR25 family glycosyltransferase involved in LPS biosynthesis</fullName>
    </submittedName>
</protein>
<evidence type="ECO:0000313" key="2">
    <source>
        <dbReference type="EMBL" id="TYP00052.1"/>
    </source>
</evidence>
<dbReference type="Proteomes" id="UP000324159">
    <property type="component" value="Unassembled WGS sequence"/>
</dbReference>
<keyword evidence="3" id="KW-1185">Reference proteome</keyword>
<keyword evidence="2" id="KW-0808">Transferase</keyword>
<dbReference type="EMBL" id="VNIB01000001">
    <property type="protein sequence ID" value="TYP00052.1"/>
    <property type="molecule type" value="Genomic_DNA"/>
</dbReference>
<dbReference type="CDD" id="cd06532">
    <property type="entry name" value="Glyco_transf_25"/>
    <property type="match status" value="1"/>
</dbReference>